<protein>
    <recommendedName>
        <fullName evidence="8">Ig-like domain-containing protein</fullName>
    </recommendedName>
</protein>
<gene>
    <name evidence="9" type="ORF">MGAL_10B000836</name>
</gene>
<dbReference type="Gene3D" id="2.60.40.10">
    <property type="entry name" value="Immunoglobulins"/>
    <property type="match status" value="7"/>
</dbReference>
<evidence type="ECO:0000313" key="10">
    <source>
        <dbReference type="Proteomes" id="UP000596742"/>
    </source>
</evidence>
<evidence type="ECO:0000256" key="6">
    <source>
        <dbReference type="SAM" id="MobiDB-lite"/>
    </source>
</evidence>
<dbReference type="SMART" id="SM00408">
    <property type="entry name" value="IGc2"/>
    <property type="match status" value="3"/>
</dbReference>
<comment type="caution">
    <text evidence="9">The sequence shown here is derived from an EMBL/GenBank/DDBJ whole genome shotgun (WGS) entry which is preliminary data.</text>
</comment>
<dbReference type="GO" id="GO:0005911">
    <property type="term" value="C:cell-cell junction"/>
    <property type="evidence" value="ECO:0007669"/>
    <property type="project" value="TreeGrafter"/>
</dbReference>
<feature type="transmembrane region" description="Helical" evidence="7">
    <location>
        <begin position="1006"/>
        <end position="1030"/>
    </location>
</feature>
<dbReference type="InterPro" id="IPR051275">
    <property type="entry name" value="Cell_adhesion_signaling"/>
</dbReference>
<evidence type="ECO:0000256" key="1">
    <source>
        <dbReference type="ARBA" id="ARBA00004479"/>
    </source>
</evidence>
<keyword evidence="10" id="KW-1185">Reference proteome</keyword>
<dbReference type="Pfam" id="PF13927">
    <property type="entry name" value="Ig_3"/>
    <property type="match status" value="2"/>
</dbReference>
<evidence type="ECO:0000256" key="4">
    <source>
        <dbReference type="ARBA" id="ARBA00023180"/>
    </source>
</evidence>
<keyword evidence="3" id="KW-1015">Disulfide bond</keyword>
<feature type="domain" description="Ig-like" evidence="8">
    <location>
        <begin position="809"/>
        <end position="884"/>
    </location>
</feature>
<dbReference type="InterPro" id="IPR013783">
    <property type="entry name" value="Ig-like_fold"/>
</dbReference>
<evidence type="ECO:0000256" key="7">
    <source>
        <dbReference type="SAM" id="Phobius"/>
    </source>
</evidence>
<dbReference type="CDD" id="cd00096">
    <property type="entry name" value="Ig"/>
    <property type="match status" value="1"/>
</dbReference>
<keyword evidence="5" id="KW-0393">Immunoglobulin domain</keyword>
<feature type="domain" description="Ig-like" evidence="8">
    <location>
        <begin position="223"/>
        <end position="328"/>
    </location>
</feature>
<sequence length="1085" mass="120678">MFFVEFQLITSSANATTGIDFEFTCLNLKSTNYPTLMEISRDTEAQCIAHVTEYEGCFFWGQNRPNSCICKNGTLILTIPGTFDINWLHRSRWTCGNQWNGDVSNLVMLYVNIPISKLNLRTTPSDENPIKVVSSSQQRFICTTDAGRPAARIQWYLSGTDITDEASPQPGICNTGCETVISSSVLLYIGNIADNGKIIYCTAVNVEGQSVNSTMRSVDILYPITKVNLTAKPTDENPIKVVSSSQQRFICTTDAGRPAAKIQWYLSGTNITDEASPQPGICSAGCETVISSSVLLYIGNIADNGNIIYCTAVNVEGHSVNSTMRSVDILFPITMVNLTATPTDENPIKVVSGSQQRFICTTDSGKPLAKIQWYLSGTNITDEASPQPSICSAGCETVISSSILSYIGNITDNGKIIYCSAVNVEGQSVNSTMKSIDILYEPLITQIPNINIIEGNLLAVYCNVVSNPDPTYLWWTRQKNPDFRLYNANLTISNIHRNDSDSYTCHAKNILTPSGMSPQERTSQKMFDVNVQYEPVITQIPDFNITEGRTITINSTTDANPEPFMVWWTRQNVTGLVHNGVVLSISSIQRQQSDIYTFHAMNILTPSGLPFQNRTSRKSFQINVQYPPTVNMYPGYNPYILYEGQQNIKLTCVIIDANPTVDIMYNWTNAGAPINGQVMSITNVLRKDNGQYSCTAINMIGISNTISKRLDIQYQPEISDIQDYNVTEGNTLIIFPIISANPQPTLFWWSRQNEPEVGYNSTYLKISNIQRKSSGYHTFHVRNILTPSGMPSQERNSKKIFHVNVQYQPAISEIQDHNVTEGNDLQIYPVIDANPQPALLWWTSQNNFTYYGNNLTITNVQRNSSGNYTCHVMNTLTPTGKSLHRTGLHRKCFIPANDCERLTILTSRKEIVIAIYPEIDANPRSTFCMVESPKLNPTLRYYTTNFTINNIQRKSSGSYIFYAVNRLTPSGMPSQKRTSQKMCYVNVQLSTGAIAQGTSATSDNSVIIGAGVGAAVIFISILVIGVLIFISRKRQINRKKEDSNERAYESTPTGPGPLSNREMHVYNDLETVKGGKLSIDLDLYL</sequence>
<organism evidence="9 10">
    <name type="scientific">Mytilus galloprovincialis</name>
    <name type="common">Mediterranean mussel</name>
    <dbReference type="NCBI Taxonomy" id="29158"/>
    <lineage>
        <taxon>Eukaryota</taxon>
        <taxon>Metazoa</taxon>
        <taxon>Spiralia</taxon>
        <taxon>Lophotrochozoa</taxon>
        <taxon>Mollusca</taxon>
        <taxon>Bivalvia</taxon>
        <taxon>Autobranchia</taxon>
        <taxon>Pteriomorphia</taxon>
        <taxon>Mytilida</taxon>
        <taxon>Mytiloidea</taxon>
        <taxon>Mytilidae</taxon>
        <taxon>Mytilinae</taxon>
        <taxon>Mytilus</taxon>
    </lineage>
</organism>
<evidence type="ECO:0000259" key="8">
    <source>
        <dbReference type="PROSITE" id="PS50835"/>
    </source>
</evidence>
<keyword evidence="2 7" id="KW-0472">Membrane</keyword>
<dbReference type="PANTHER" id="PTHR11640:SF155">
    <property type="entry name" value="IG-LIKE DOMAIN-CONTAINING PROTEIN"/>
    <property type="match status" value="1"/>
</dbReference>
<dbReference type="InterPro" id="IPR036179">
    <property type="entry name" value="Ig-like_dom_sf"/>
</dbReference>
<evidence type="ECO:0000256" key="2">
    <source>
        <dbReference type="ARBA" id="ARBA00023136"/>
    </source>
</evidence>
<evidence type="ECO:0000256" key="5">
    <source>
        <dbReference type="ARBA" id="ARBA00023319"/>
    </source>
</evidence>
<dbReference type="InterPro" id="IPR003599">
    <property type="entry name" value="Ig_sub"/>
</dbReference>
<dbReference type="GO" id="GO:0050839">
    <property type="term" value="F:cell adhesion molecule binding"/>
    <property type="evidence" value="ECO:0007669"/>
    <property type="project" value="TreeGrafter"/>
</dbReference>
<dbReference type="CDD" id="cd12087">
    <property type="entry name" value="TM_EGFR-like"/>
    <property type="match status" value="1"/>
</dbReference>
<dbReference type="EMBL" id="UYJE01002025">
    <property type="protein sequence ID" value="VDI07193.1"/>
    <property type="molecule type" value="Genomic_DNA"/>
</dbReference>
<evidence type="ECO:0000313" key="9">
    <source>
        <dbReference type="EMBL" id="VDI07193.1"/>
    </source>
</evidence>
<name>A0A8B6CLV9_MYTGA</name>
<dbReference type="GO" id="GO:0005886">
    <property type="term" value="C:plasma membrane"/>
    <property type="evidence" value="ECO:0007669"/>
    <property type="project" value="TreeGrafter"/>
</dbReference>
<dbReference type="PROSITE" id="PS50835">
    <property type="entry name" value="IG_LIKE"/>
    <property type="match status" value="6"/>
</dbReference>
<dbReference type="Pfam" id="PF08205">
    <property type="entry name" value="C2-set_2"/>
    <property type="match status" value="2"/>
</dbReference>
<keyword evidence="4" id="KW-0325">Glycoprotein</keyword>
<feature type="compositionally biased region" description="Basic and acidic residues" evidence="6">
    <location>
        <begin position="1039"/>
        <end position="1048"/>
    </location>
</feature>
<dbReference type="AlphaFoldDB" id="A0A8B6CLV9"/>
<dbReference type="InterPro" id="IPR003598">
    <property type="entry name" value="Ig_sub2"/>
</dbReference>
<feature type="domain" description="Ig-like" evidence="8">
    <location>
        <begin position="332"/>
        <end position="437"/>
    </location>
</feature>
<feature type="domain" description="Ig-like" evidence="8">
    <location>
        <begin position="442"/>
        <end position="523"/>
    </location>
</feature>
<reference evidence="9" key="1">
    <citation type="submission" date="2018-11" db="EMBL/GenBank/DDBJ databases">
        <authorList>
            <person name="Alioto T."/>
            <person name="Alioto T."/>
        </authorList>
    </citation>
    <scope>NUCLEOTIDE SEQUENCE</scope>
</reference>
<dbReference type="OrthoDB" id="6111375at2759"/>
<accession>A0A8B6CLV9</accession>
<dbReference type="SUPFAM" id="SSF48726">
    <property type="entry name" value="Immunoglobulin"/>
    <property type="match status" value="8"/>
</dbReference>
<dbReference type="GO" id="GO:0098609">
    <property type="term" value="P:cell-cell adhesion"/>
    <property type="evidence" value="ECO:0007669"/>
    <property type="project" value="TreeGrafter"/>
</dbReference>
<dbReference type="SMART" id="SM00409">
    <property type="entry name" value="IG"/>
    <property type="match status" value="6"/>
</dbReference>
<proteinExistence type="predicted"/>
<keyword evidence="7" id="KW-1133">Transmembrane helix</keyword>
<dbReference type="PANTHER" id="PTHR11640">
    <property type="entry name" value="NEPHRIN"/>
    <property type="match status" value="1"/>
</dbReference>
<comment type="subcellular location">
    <subcellularLocation>
        <location evidence="1">Membrane</location>
        <topology evidence="1">Single-pass type I membrane protein</topology>
    </subcellularLocation>
</comment>
<dbReference type="Proteomes" id="UP000596742">
    <property type="component" value="Unassembled WGS sequence"/>
</dbReference>
<dbReference type="InterPro" id="IPR007110">
    <property type="entry name" value="Ig-like_dom"/>
</dbReference>
<feature type="domain" description="Ig-like" evidence="8">
    <location>
        <begin position="114"/>
        <end position="219"/>
    </location>
</feature>
<feature type="region of interest" description="Disordered" evidence="6">
    <location>
        <begin position="1039"/>
        <end position="1061"/>
    </location>
</feature>
<feature type="domain" description="Ig-like" evidence="8">
    <location>
        <begin position="628"/>
        <end position="707"/>
    </location>
</feature>
<dbReference type="InterPro" id="IPR013162">
    <property type="entry name" value="CD80_C2-set"/>
</dbReference>
<keyword evidence="7" id="KW-0812">Transmembrane</keyword>
<evidence type="ECO:0000256" key="3">
    <source>
        <dbReference type="ARBA" id="ARBA00023157"/>
    </source>
</evidence>